<organism evidence="2 3">
    <name type="scientific">Aspergillus ibericus CBS 121593</name>
    <dbReference type="NCBI Taxonomy" id="1448316"/>
    <lineage>
        <taxon>Eukaryota</taxon>
        <taxon>Fungi</taxon>
        <taxon>Dikarya</taxon>
        <taxon>Ascomycota</taxon>
        <taxon>Pezizomycotina</taxon>
        <taxon>Eurotiomycetes</taxon>
        <taxon>Eurotiomycetidae</taxon>
        <taxon>Eurotiales</taxon>
        <taxon>Aspergillaceae</taxon>
        <taxon>Aspergillus</taxon>
        <taxon>Aspergillus subgen. Circumdati</taxon>
    </lineage>
</organism>
<evidence type="ECO:0000313" key="3">
    <source>
        <dbReference type="Proteomes" id="UP000249402"/>
    </source>
</evidence>
<keyword evidence="1" id="KW-0732">Signal</keyword>
<evidence type="ECO:0000256" key="1">
    <source>
        <dbReference type="SAM" id="SignalP"/>
    </source>
</evidence>
<name>A0A395GVS7_9EURO</name>
<keyword evidence="3" id="KW-1185">Reference proteome</keyword>
<dbReference type="RefSeq" id="XP_025573943.1">
    <property type="nucleotide sequence ID" value="XM_025724367.1"/>
</dbReference>
<evidence type="ECO:0008006" key="4">
    <source>
        <dbReference type="Google" id="ProtNLM"/>
    </source>
</evidence>
<gene>
    <name evidence="2" type="ORF">BO80DRAFT_503105</name>
</gene>
<dbReference type="GeneID" id="37229232"/>
<dbReference type="EMBL" id="KZ824445">
    <property type="protein sequence ID" value="RAK99615.1"/>
    <property type="molecule type" value="Genomic_DNA"/>
</dbReference>
<reference evidence="2 3" key="1">
    <citation type="submission" date="2018-02" db="EMBL/GenBank/DDBJ databases">
        <title>The genomes of Aspergillus section Nigri reveals drivers in fungal speciation.</title>
        <authorList>
            <consortium name="DOE Joint Genome Institute"/>
            <person name="Vesth T.C."/>
            <person name="Nybo J."/>
            <person name="Theobald S."/>
            <person name="Brandl J."/>
            <person name="Frisvad J.C."/>
            <person name="Nielsen K.F."/>
            <person name="Lyhne E.K."/>
            <person name="Kogle M.E."/>
            <person name="Kuo A."/>
            <person name="Riley R."/>
            <person name="Clum A."/>
            <person name="Nolan M."/>
            <person name="Lipzen A."/>
            <person name="Salamov A."/>
            <person name="Henrissat B."/>
            <person name="Wiebenga A."/>
            <person name="De vries R.P."/>
            <person name="Grigoriev I.V."/>
            <person name="Mortensen U.H."/>
            <person name="Andersen M.R."/>
            <person name="Baker S.E."/>
        </authorList>
    </citation>
    <scope>NUCLEOTIDE SEQUENCE [LARGE SCALE GENOMIC DNA]</scope>
    <source>
        <strain evidence="2 3">CBS 121593</strain>
    </source>
</reference>
<feature type="signal peptide" evidence="1">
    <location>
        <begin position="1"/>
        <end position="18"/>
    </location>
</feature>
<dbReference type="VEuPathDB" id="FungiDB:BO80DRAFT_503105"/>
<protein>
    <recommendedName>
        <fullName evidence="4">Ubiquitin 3 binding protein But2 C-terminal domain-containing protein</fullName>
    </recommendedName>
</protein>
<dbReference type="Proteomes" id="UP000249402">
    <property type="component" value="Unassembled WGS sequence"/>
</dbReference>
<proteinExistence type="predicted"/>
<accession>A0A395GVS7</accession>
<feature type="chain" id="PRO_5017380459" description="Ubiquitin 3 binding protein But2 C-terminal domain-containing protein" evidence="1">
    <location>
        <begin position="19"/>
        <end position="184"/>
    </location>
</feature>
<sequence length="184" mass="20000">MKSNTLLTLLTTATTTLAAPSPRSLKPFNVIDFSAKTFTNDTASIFLEASDLNNNQTATACEVYWFVYPLPFYPLLCSHPLSNKKQVMFILISMSLDDRQPSTPISASTVIDCLYTAYALSFPDGLGSDIETFTLKVQTTEIAYVPEEGEVSLDAGSGDGWVCEDGEDGVEVECVFEGVLDIPV</sequence>
<dbReference type="AlphaFoldDB" id="A0A395GVS7"/>
<evidence type="ECO:0000313" key="2">
    <source>
        <dbReference type="EMBL" id="RAK99615.1"/>
    </source>
</evidence>
<dbReference type="OrthoDB" id="4476971at2759"/>